<sequence length="110" mass="12697">MAKDNFKATTVTEMSLNDRYKKCTLLNTIQHIDIMSRKRSSYIENRKYLNYPVSISSVSCSPKLSECSTRKDLEGKLSKLSVTTKVSGLYPGHDILSKKYHRYKQTKLKK</sequence>
<name>A0AAU9UM71_EUPED</name>
<keyword evidence="2" id="KW-1185">Reference proteome</keyword>
<proteinExistence type="predicted"/>
<accession>A0AAU9UM71</accession>
<dbReference type="Proteomes" id="UP001153954">
    <property type="component" value="Unassembled WGS sequence"/>
</dbReference>
<evidence type="ECO:0000313" key="2">
    <source>
        <dbReference type="Proteomes" id="UP001153954"/>
    </source>
</evidence>
<reference evidence="1" key="1">
    <citation type="submission" date="2022-03" db="EMBL/GenBank/DDBJ databases">
        <authorList>
            <person name="Tunstrom K."/>
        </authorList>
    </citation>
    <scope>NUCLEOTIDE SEQUENCE</scope>
</reference>
<evidence type="ECO:0000313" key="1">
    <source>
        <dbReference type="EMBL" id="CAH2100651.1"/>
    </source>
</evidence>
<comment type="caution">
    <text evidence="1">The sequence shown here is derived from an EMBL/GenBank/DDBJ whole genome shotgun (WGS) entry which is preliminary data.</text>
</comment>
<protein>
    <submittedName>
        <fullName evidence="1">Uncharacterized protein</fullName>
    </submittedName>
</protein>
<dbReference type="AlphaFoldDB" id="A0AAU9UM71"/>
<organism evidence="1 2">
    <name type="scientific">Euphydryas editha</name>
    <name type="common">Edith's checkerspot</name>
    <dbReference type="NCBI Taxonomy" id="104508"/>
    <lineage>
        <taxon>Eukaryota</taxon>
        <taxon>Metazoa</taxon>
        <taxon>Ecdysozoa</taxon>
        <taxon>Arthropoda</taxon>
        <taxon>Hexapoda</taxon>
        <taxon>Insecta</taxon>
        <taxon>Pterygota</taxon>
        <taxon>Neoptera</taxon>
        <taxon>Endopterygota</taxon>
        <taxon>Lepidoptera</taxon>
        <taxon>Glossata</taxon>
        <taxon>Ditrysia</taxon>
        <taxon>Papilionoidea</taxon>
        <taxon>Nymphalidae</taxon>
        <taxon>Nymphalinae</taxon>
        <taxon>Euphydryas</taxon>
    </lineage>
</organism>
<dbReference type="EMBL" id="CAKOGL010000023">
    <property type="protein sequence ID" value="CAH2100651.1"/>
    <property type="molecule type" value="Genomic_DNA"/>
</dbReference>
<gene>
    <name evidence="1" type="ORF">EEDITHA_LOCUS15486</name>
</gene>